<gene>
    <name evidence="3" type="ORF">CCMP2556_LOCUS48438</name>
</gene>
<dbReference type="Gene3D" id="3.30.70.270">
    <property type="match status" value="1"/>
</dbReference>
<dbReference type="PROSITE" id="PS50878">
    <property type="entry name" value="RT_POL"/>
    <property type="match status" value="1"/>
</dbReference>
<organism evidence="3 4">
    <name type="scientific">Durusdinium trenchii</name>
    <dbReference type="NCBI Taxonomy" id="1381693"/>
    <lineage>
        <taxon>Eukaryota</taxon>
        <taxon>Sar</taxon>
        <taxon>Alveolata</taxon>
        <taxon>Dinophyceae</taxon>
        <taxon>Suessiales</taxon>
        <taxon>Symbiodiniaceae</taxon>
        <taxon>Durusdinium</taxon>
    </lineage>
</organism>
<dbReference type="CDD" id="cd09275">
    <property type="entry name" value="RNase_HI_RT_DIRS1"/>
    <property type="match status" value="1"/>
</dbReference>
<dbReference type="Pfam" id="PF00078">
    <property type="entry name" value="RVT_1"/>
    <property type="match status" value="1"/>
</dbReference>
<feature type="domain" description="Reverse transcriptase" evidence="2">
    <location>
        <begin position="1"/>
        <end position="150"/>
    </location>
</feature>
<dbReference type="SUPFAM" id="SSF56672">
    <property type="entry name" value="DNA/RNA polymerases"/>
    <property type="match status" value="1"/>
</dbReference>
<sequence>MTDAISSIQSLLEVHHWDSEQELELFSADFKDAFHMLPLCETERKYVVYKNGRSQYHVSKVVVFGLTAGPLLWARLASAAMRLAQATLHKGEGALACYVDDPLLAVMGPNKLARMRTFCVCVAVWLALGLEISWSKVSHGRSIKWIGYEVDLQGYQYGDVVVRLAQPKREKLLQVFEDMLACKGMIPLRLLTYATGVIGWASSVMPEVDALRPGLQKVFRYRPNDPWVLIQTDACPTGMGAYLMIAGKFAAYWHDSVTAANLELLGATAGDPAFQSEWELLAVWISVETFMPILSELGCNPRILLRTDNAATISAAMDYRAKSPLMVQLAAEISMQMEVHQLSQLRAEHVLGISNKIADQLSRMQTHDSVPGPLRTAKCLEELPPAVVAARRALGWTEEEIWNGKENIEPECDNTGRAPVTPVEPCLEPMRLVTEAGEVLTKRRRMGPWVPGEERGKPNRGSSQLALQIASNPAKKDLAVKQFGSLTLALTTQNTKESLFALWEKICRRLGLEALPVTDQSMVEVAAVLRASGYKAVTAYVQEAKIRHIRAGYVWDNKLNMLFGDVKRAAKRAQGPAVRAEDVRLEWWAMLMNRVGENPDREEPSTCPFHVGKKLVELQLARLRVRTQAGVTGKDSSNVVWQYIEDSWAECPRADMQMSDVLTTCDLVTAALNRVDRVEEHLRRAEEMLEEQVEKAVPPEWIVQNKEQLRNEIRKAMRPIAIISGRSSKMHAVNQASCVNGWPWIDAACQCKLIFEEDEMGDHLERCAKCYPGAM</sequence>
<keyword evidence="4" id="KW-1185">Reference proteome</keyword>
<dbReference type="PANTHER" id="PTHR33050">
    <property type="entry name" value="REVERSE TRANSCRIPTASE DOMAIN-CONTAINING PROTEIN"/>
    <property type="match status" value="1"/>
</dbReference>
<evidence type="ECO:0000313" key="4">
    <source>
        <dbReference type="Proteomes" id="UP001642484"/>
    </source>
</evidence>
<feature type="coiled-coil region" evidence="1">
    <location>
        <begin position="668"/>
        <end position="695"/>
    </location>
</feature>
<comment type="caution">
    <text evidence="3">The sequence shown here is derived from an EMBL/GenBank/DDBJ whole genome shotgun (WGS) entry which is preliminary data.</text>
</comment>
<dbReference type="InterPro" id="IPR043128">
    <property type="entry name" value="Rev_trsase/Diguanyl_cyclase"/>
</dbReference>
<dbReference type="InterPro" id="IPR000477">
    <property type="entry name" value="RT_dom"/>
</dbReference>
<name>A0ABP0RV11_9DINO</name>
<proteinExistence type="predicted"/>
<keyword evidence="1" id="KW-0175">Coiled coil</keyword>
<accession>A0ABP0RV11</accession>
<evidence type="ECO:0000313" key="3">
    <source>
        <dbReference type="EMBL" id="CAK9103056.1"/>
    </source>
</evidence>
<dbReference type="InterPro" id="IPR052055">
    <property type="entry name" value="Hepadnavirus_pol/RT"/>
</dbReference>
<reference evidence="3 4" key="1">
    <citation type="submission" date="2024-02" db="EMBL/GenBank/DDBJ databases">
        <authorList>
            <person name="Chen Y."/>
            <person name="Shah S."/>
            <person name="Dougan E. K."/>
            <person name="Thang M."/>
            <person name="Chan C."/>
        </authorList>
    </citation>
    <scope>NUCLEOTIDE SEQUENCE [LARGE SCALE GENOMIC DNA]</scope>
</reference>
<dbReference type="Proteomes" id="UP001642484">
    <property type="component" value="Unassembled WGS sequence"/>
</dbReference>
<protein>
    <recommendedName>
        <fullName evidence="2">Reverse transcriptase domain-containing protein</fullName>
    </recommendedName>
</protein>
<evidence type="ECO:0000256" key="1">
    <source>
        <dbReference type="SAM" id="Coils"/>
    </source>
</evidence>
<dbReference type="PANTHER" id="PTHR33050:SF7">
    <property type="entry name" value="RIBONUCLEASE H"/>
    <property type="match status" value="1"/>
</dbReference>
<dbReference type="EMBL" id="CAXAMN010026459">
    <property type="protein sequence ID" value="CAK9103056.1"/>
    <property type="molecule type" value="Genomic_DNA"/>
</dbReference>
<dbReference type="InterPro" id="IPR043502">
    <property type="entry name" value="DNA/RNA_pol_sf"/>
</dbReference>
<evidence type="ECO:0000259" key="2">
    <source>
        <dbReference type="PROSITE" id="PS50878"/>
    </source>
</evidence>
<dbReference type="Gene3D" id="3.10.10.10">
    <property type="entry name" value="HIV Type 1 Reverse Transcriptase, subunit A, domain 1"/>
    <property type="match status" value="1"/>
</dbReference>